<reference evidence="2 3" key="1">
    <citation type="submission" date="2018-10" db="EMBL/GenBank/DDBJ databases">
        <title>Genomic Encyclopedia of Archaeal and Bacterial Type Strains, Phase II (KMG-II): from individual species to whole genera.</title>
        <authorList>
            <person name="Goeker M."/>
        </authorList>
    </citation>
    <scope>NUCLEOTIDE SEQUENCE [LARGE SCALE GENOMIC DNA]</scope>
    <source>
        <strain evidence="2 3">DSM 29466</strain>
    </source>
</reference>
<gene>
    <name evidence="2" type="ORF">BCF46_2989</name>
</gene>
<keyword evidence="3" id="KW-1185">Reference proteome</keyword>
<accession>A0A497VC78</accession>
<evidence type="ECO:0000313" key="2">
    <source>
        <dbReference type="EMBL" id="RLJ41201.1"/>
    </source>
</evidence>
<feature type="domain" description="Flagellar protein FlgJ N-terminal" evidence="1">
    <location>
        <begin position="27"/>
        <end position="64"/>
    </location>
</feature>
<dbReference type="Pfam" id="PF10135">
    <property type="entry name" value="Rod-binding"/>
    <property type="match status" value="1"/>
</dbReference>
<dbReference type="AlphaFoldDB" id="A0A497VC78"/>
<evidence type="ECO:0000313" key="3">
    <source>
        <dbReference type="Proteomes" id="UP000269157"/>
    </source>
</evidence>
<protein>
    <submittedName>
        <fullName evidence="2">Rod binding protein</fullName>
    </submittedName>
</protein>
<proteinExistence type="predicted"/>
<name>A0A497VC78_9RHOB</name>
<evidence type="ECO:0000259" key="1">
    <source>
        <dbReference type="Pfam" id="PF10135"/>
    </source>
</evidence>
<dbReference type="RefSeq" id="WP_245990167.1">
    <property type="nucleotide sequence ID" value="NZ_RCCE01000005.1"/>
</dbReference>
<dbReference type="EMBL" id="RCCE01000005">
    <property type="protein sequence ID" value="RLJ41201.1"/>
    <property type="molecule type" value="Genomic_DNA"/>
</dbReference>
<dbReference type="InterPro" id="IPR019301">
    <property type="entry name" value="Flagellar_prot_FlgJ_N"/>
</dbReference>
<sequence length="72" mass="7818">MNRNQDIAKKLEVAFVSEMLSFIGMKGMSSEFGGGIGEDQFQSFLRQQHAELIVESGGLGLAEQFVASFGES</sequence>
<comment type="caution">
    <text evidence="2">The sequence shown here is derived from an EMBL/GenBank/DDBJ whole genome shotgun (WGS) entry which is preliminary data.</text>
</comment>
<organism evidence="2 3">
    <name type="scientific">Litoreibacter meonggei</name>
    <dbReference type="NCBI Taxonomy" id="1049199"/>
    <lineage>
        <taxon>Bacteria</taxon>
        <taxon>Pseudomonadati</taxon>
        <taxon>Pseudomonadota</taxon>
        <taxon>Alphaproteobacteria</taxon>
        <taxon>Rhodobacterales</taxon>
        <taxon>Roseobacteraceae</taxon>
        <taxon>Litoreibacter</taxon>
    </lineage>
</organism>
<dbReference type="Proteomes" id="UP000269157">
    <property type="component" value="Unassembled WGS sequence"/>
</dbReference>